<dbReference type="AlphaFoldDB" id="A0A915CS80"/>
<evidence type="ECO:0000256" key="2">
    <source>
        <dbReference type="SAM" id="MobiDB-lite"/>
    </source>
</evidence>
<dbReference type="SUPFAM" id="SSF50249">
    <property type="entry name" value="Nucleic acid-binding proteins"/>
    <property type="match status" value="1"/>
</dbReference>
<dbReference type="CDD" id="cd18086">
    <property type="entry name" value="HsC9orf114-like"/>
    <property type="match status" value="1"/>
</dbReference>
<dbReference type="PANTHER" id="PTHR12150:SF13">
    <property type="entry name" value="METHYLTRANSFERASE C9ORF114-RELATED"/>
    <property type="match status" value="1"/>
</dbReference>
<evidence type="ECO:0000256" key="1">
    <source>
        <dbReference type="ARBA" id="ARBA00009841"/>
    </source>
</evidence>
<evidence type="ECO:0000313" key="4">
    <source>
        <dbReference type="WBParaSite" id="jg11916"/>
    </source>
</evidence>
<protein>
    <submittedName>
        <fullName evidence="4">Uncharacterized protein</fullName>
    </submittedName>
</protein>
<dbReference type="SUPFAM" id="SSF75217">
    <property type="entry name" value="alpha/beta knot"/>
    <property type="match status" value="1"/>
</dbReference>
<dbReference type="Proteomes" id="UP000887574">
    <property type="component" value="Unplaced"/>
</dbReference>
<dbReference type="InterPro" id="IPR012340">
    <property type="entry name" value="NA-bd_OB-fold"/>
</dbReference>
<reference evidence="4" key="1">
    <citation type="submission" date="2022-11" db="UniProtKB">
        <authorList>
            <consortium name="WormBaseParasite"/>
        </authorList>
    </citation>
    <scope>IDENTIFICATION</scope>
</reference>
<sequence length="384" mass="43289">MSSSSNFTVFNRKERKMIAKKSKTSAKGQNVNWRAKKNERRIQKEKEFLDSIENGKSVVPNAVVEKSHKEMSSSSLMGNQKKWYSLAIALPGSILNNTQSAELRSYVAGEIARTCAIFCVDEVVIFDETSRMTQMHLDAYYSGSWADRAEQPSESNIECNFYLAKIMEYLECPQYLRKSLFPMQKPLKYAGLLNPLDAMHHLRADNFDIPYREGVILNLPKKKGQGLLCDVGLDEELRLSQNIKIPAGTRVTVKISTDRNADGELQGTITSPRAIRKEAGLYWGYKIRLAKSLSDVFSNSKYDFVIDELEVDRQNHRNIIIVFGGLGGLEIAVDSDEEISQTDPADYFSNYVNSLVDQGSRIIRTEEAIPITLTSLKGFLNPMA</sequence>
<dbReference type="WBParaSite" id="jg11916">
    <property type="protein sequence ID" value="jg11916"/>
    <property type="gene ID" value="jg11916"/>
</dbReference>
<dbReference type="InterPro" id="IPR029026">
    <property type="entry name" value="tRNA_m1G_MTases_N"/>
</dbReference>
<dbReference type="Gene3D" id="2.40.50.140">
    <property type="entry name" value="Nucleic acid-binding proteins"/>
    <property type="match status" value="1"/>
</dbReference>
<dbReference type="Pfam" id="PF02598">
    <property type="entry name" value="Methyltrn_RNA_3"/>
    <property type="match status" value="1"/>
</dbReference>
<dbReference type="PANTHER" id="PTHR12150">
    <property type="entry name" value="CLASS IV SAM-BINDING METHYLTRANSFERASE-RELATED"/>
    <property type="match status" value="1"/>
</dbReference>
<accession>A0A915CS80</accession>
<dbReference type="Gene3D" id="3.40.1280.10">
    <property type="match status" value="1"/>
</dbReference>
<feature type="region of interest" description="Disordered" evidence="2">
    <location>
        <begin position="18"/>
        <end position="37"/>
    </location>
</feature>
<evidence type="ECO:0000313" key="3">
    <source>
        <dbReference type="Proteomes" id="UP000887574"/>
    </source>
</evidence>
<proteinExistence type="inferred from homology"/>
<keyword evidence="3" id="KW-1185">Reference proteome</keyword>
<dbReference type="InterPro" id="IPR003750">
    <property type="entry name" value="Put_MeTrfase-C9orf114-like"/>
</dbReference>
<comment type="similarity">
    <text evidence="1">Belongs to the class IV-like SAM-binding methyltransferase superfamily.</text>
</comment>
<organism evidence="3 4">
    <name type="scientific">Ditylenchus dipsaci</name>
    <dbReference type="NCBI Taxonomy" id="166011"/>
    <lineage>
        <taxon>Eukaryota</taxon>
        <taxon>Metazoa</taxon>
        <taxon>Ecdysozoa</taxon>
        <taxon>Nematoda</taxon>
        <taxon>Chromadorea</taxon>
        <taxon>Rhabditida</taxon>
        <taxon>Tylenchina</taxon>
        <taxon>Tylenchomorpha</taxon>
        <taxon>Sphaerularioidea</taxon>
        <taxon>Anguinidae</taxon>
        <taxon>Anguininae</taxon>
        <taxon>Ditylenchus</taxon>
    </lineage>
</organism>
<dbReference type="InterPro" id="IPR029028">
    <property type="entry name" value="Alpha/beta_knot_MTases"/>
</dbReference>
<name>A0A915CS80_9BILA</name>